<dbReference type="AlphaFoldDB" id="A0A4S3JFI1"/>
<protein>
    <submittedName>
        <fullName evidence="1">Uncharacterized protein</fullName>
    </submittedName>
</protein>
<dbReference type="Proteomes" id="UP000308092">
    <property type="component" value="Unassembled WGS sequence"/>
</dbReference>
<organism evidence="1 2">
    <name type="scientific">Aspergillus tanneri</name>
    <dbReference type="NCBI Taxonomy" id="1220188"/>
    <lineage>
        <taxon>Eukaryota</taxon>
        <taxon>Fungi</taxon>
        <taxon>Dikarya</taxon>
        <taxon>Ascomycota</taxon>
        <taxon>Pezizomycotina</taxon>
        <taxon>Eurotiomycetes</taxon>
        <taxon>Eurotiomycetidae</taxon>
        <taxon>Eurotiales</taxon>
        <taxon>Aspergillaceae</taxon>
        <taxon>Aspergillus</taxon>
        <taxon>Aspergillus subgen. Circumdati</taxon>
    </lineage>
</organism>
<name>A0A4S3JFI1_9EURO</name>
<dbReference type="VEuPathDB" id="FungiDB:EYZ11_006453"/>
<dbReference type="EMBL" id="SOSA01000227">
    <property type="protein sequence ID" value="THC94083.1"/>
    <property type="molecule type" value="Genomic_DNA"/>
</dbReference>
<evidence type="ECO:0000313" key="1">
    <source>
        <dbReference type="EMBL" id="THC94083.1"/>
    </source>
</evidence>
<proteinExistence type="predicted"/>
<reference evidence="1 2" key="1">
    <citation type="submission" date="2019-03" db="EMBL/GenBank/DDBJ databases">
        <title>The genome sequence of a newly discovered highly antifungal drug resistant Aspergillus species, Aspergillus tanneri NIH 1004.</title>
        <authorList>
            <person name="Mounaud S."/>
            <person name="Singh I."/>
            <person name="Joardar V."/>
            <person name="Pakala S."/>
            <person name="Pakala S."/>
            <person name="Venepally P."/>
            <person name="Hoover J."/>
            <person name="Nierman W."/>
            <person name="Chung J."/>
            <person name="Losada L."/>
        </authorList>
    </citation>
    <scope>NUCLEOTIDE SEQUENCE [LARGE SCALE GENOMIC DNA]</scope>
    <source>
        <strain evidence="1 2">NIH1004</strain>
    </source>
</reference>
<evidence type="ECO:0000313" key="2">
    <source>
        <dbReference type="Proteomes" id="UP000308092"/>
    </source>
</evidence>
<gene>
    <name evidence="1" type="ORF">EYZ11_006453</name>
</gene>
<sequence>MLALVYTSRKDMVWYRTTVFHPVNPCKNSSSALVPAIKYKYESGTDVREKPALKLFDFNRRLERGKEVFYAISTQRTEEASATMAALPGNHAV</sequence>
<comment type="caution">
    <text evidence="1">The sequence shown here is derived from an EMBL/GenBank/DDBJ whole genome shotgun (WGS) entry which is preliminary data.</text>
</comment>
<accession>A0A4S3JFI1</accession>
<keyword evidence="2" id="KW-1185">Reference proteome</keyword>